<dbReference type="RefSeq" id="WP_098770541.1">
    <property type="nucleotide sequence ID" value="NZ_NUIQ01000007.1"/>
</dbReference>
<comment type="caution">
    <text evidence="1">The sequence shown here is derived from an EMBL/GenBank/DDBJ whole genome shotgun (WGS) entry which is preliminary data.</text>
</comment>
<protein>
    <recommendedName>
        <fullName evidence="3">DUF4145 domain-containing protein</fullName>
    </recommendedName>
</protein>
<dbReference type="SUPFAM" id="SSF158668">
    <property type="entry name" value="MtlR-like"/>
    <property type="match status" value="1"/>
</dbReference>
<organism evidence="1 2">
    <name type="scientific">Bacillus cereus</name>
    <dbReference type="NCBI Taxonomy" id="1396"/>
    <lineage>
        <taxon>Bacteria</taxon>
        <taxon>Bacillati</taxon>
        <taxon>Bacillota</taxon>
        <taxon>Bacilli</taxon>
        <taxon>Bacillales</taxon>
        <taxon>Bacillaceae</taxon>
        <taxon>Bacillus</taxon>
        <taxon>Bacillus cereus group</taxon>
    </lineage>
</organism>
<evidence type="ECO:0008006" key="3">
    <source>
        <dbReference type="Google" id="ProtNLM"/>
    </source>
</evidence>
<dbReference type="AlphaFoldDB" id="A0A9X7GSB8"/>
<dbReference type="InterPro" id="IPR038026">
    <property type="entry name" value="MtlR-like_sf"/>
</dbReference>
<accession>A0A9X7GSB8</accession>
<reference evidence="1 2" key="1">
    <citation type="submission" date="2017-09" db="EMBL/GenBank/DDBJ databases">
        <title>Large-scale bioinformatics analysis of Bacillus genomes uncovers conserved roles of natural products in bacterial physiology.</title>
        <authorList>
            <consortium name="Agbiome Team Llc"/>
            <person name="Bleich R.M."/>
            <person name="Grubbs K.J."/>
            <person name="Santa Maria K.C."/>
            <person name="Allen S.E."/>
            <person name="Farag S."/>
            <person name="Shank E.A."/>
            <person name="Bowers A."/>
        </authorList>
    </citation>
    <scope>NUCLEOTIDE SEQUENCE [LARGE SCALE GENOMIC DNA]</scope>
    <source>
        <strain evidence="1 2">AFS049141</strain>
    </source>
</reference>
<dbReference type="Gene3D" id="1.20.120.330">
    <property type="entry name" value="Nucleotidyltransferases domain 2"/>
    <property type="match status" value="1"/>
</dbReference>
<gene>
    <name evidence="1" type="ORF">CN980_00915</name>
</gene>
<dbReference type="Proteomes" id="UP000223834">
    <property type="component" value="Unassembled WGS sequence"/>
</dbReference>
<dbReference type="EMBL" id="NUIQ01000007">
    <property type="protein sequence ID" value="PGO82142.1"/>
    <property type="molecule type" value="Genomic_DNA"/>
</dbReference>
<proteinExistence type="predicted"/>
<evidence type="ECO:0000313" key="1">
    <source>
        <dbReference type="EMBL" id="PGO82142.1"/>
    </source>
</evidence>
<evidence type="ECO:0000313" key="2">
    <source>
        <dbReference type="Proteomes" id="UP000223834"/>
    </source>
</evidence>
<name>A0A9X7GSB8_BACCE</name>
<sequence length="179" mass="21706">MEMKEKIDKHFDFMHEFFSDMKNQEPLYIFIKGHLYLESIMNKILVDFFPNTPKMNIFNFSQKLELIRSIGFIELETYQAISKVNRLRNKLAHDLKMELDEGVIEDIIDLLPQNVKKYIFQRIKETSETKVKSLFWGLFNYLLFNLEYPHLSFYLKDKSFNFLKDTYNIDRCNKQDNFL</sequence>